<protein>
    <recommendedName>
        <fullName evidence="12">Calcium-dependent protein kinase</fullName>
    </recommendedName>
</protein>
<feature type="binding site" evidence="7">
    <location>
        <position position="80"/>
    </location>
    <ligand>
        <name>ATP</name>
        <dbReference type="ChEBI" id="CHEBI:30616"/>
    </ligand>
</feature>
<evidence type="ECO:0000256" key="7">
    <source>
        <dbReference type="PROSITE-ProRule" id="PRU10141"/>
    </source>
</evidence>
<keyword evidence="2" id="KW-0808">Transferase</keyword>
<proteinExistence type="predicted"/>
<keyword evidence="6 7" id="KW-0067">ATP-binding</keyword>
<evidence type="ECO:0000256" key="2">
    <source>
        <dbReference type="ARBA" id="ARBA00022679"/>
    </source>
</evidence>
<evidence type="ECO:0000256" key="3">
    <source>
        <dbReference type="ARBA" id="ARBA00022741"/>
    </source>
</evidence>
<dbReference type="AlphaFoldDB" id="A0AAW1PJV9"/>
<evidence type="ECO:0000259" key="8">
    <source>
        <dbReference type="PROSITE" id="PS50011"/>
    </source>
</evidence>
<dbReference type="InterPro" id="IPR011992">
    <property type="entry name" value="EF-hand-dom_pair"/>
</dbReference>
<dbReference type="SUPFAM" id="SSF47473">
    <property type="entry name" value="EF-hand"/>
    <property type="match status" value="1"/>
</dbReference>
<feature type="domain" description="EF-hand" evidence="9">
    <location>
        <begin position="470"/>
        <end position="505"/>
    </location>
</feature>
<dbReference type="SUPFAM" id="SSF56112">
    <property type="entry name" value="Protein kinase-like (PK-like)"/>
    <property type="match status" value="1"/>
</dbReference>
<keyword evidence="4" id="KW-0418">Kinase</keyword>
<reference evidence="10 11" key="1">
    <citation type="journal article" date="2024" name="Nat. Commun.">
        <title>Phylogenomics reveals the evolutionary origins of lichenization in chlorophyte algae.</title>
        <authorList>
            <person name="Puginier C."/>
            <person name="Libourel C."/>
            <person name="Otte J."/>
            <person name="Skaloud P."/>
            <person name="Haon M."/>
            <person name="Grisel S."/>
            <person name="Petersen M."/>
            <person name="Berrin J.G."/>
            <person name="Delaux P.M."/>
            <person name="Dal Grande F."/>
            <person name="Keller J."/>
        </authorList>
    </citation>
    <scope>NUCLEOTIDE SEQUENCE [LARGE SCALE GENOMIC DNA]</scope>
    <source>
        <strain evidence="10 11">SAG 2043</strain>
    </source>
</reference>
<dbReference type="GO" id="GO:0005524">
    <property type="term" value="F:ATP binding"/>
    <property type="evidence" value="ECO:0007669"/>
    <property type="project" value="UniProtKB-UniRule"/>
</dbReference>
<dbReference type="InterPro" id="IPR018247">
    <property type="entry name" value="EF_Hand_1_Ca_BS"/>
</dbReference>
<dbReference type="InterPro" id="IPR017441">
    <property type="entry name" value="Protein_kinase_ATP_BS"/>
</dbReference>
<evidence type="ECO:0000313" key="11">
    <source>
        <dbReference type="Proteomes" id="UP001489004"/>
    </source>
</evidence>
<dbReference type="PROSITE" id="PS00018">
    <property type="entry name" value="EF_HAND_1"/>
    <property type="match status" value="1"/>
</dbReference>
<keyword evidence="3 7" id="KW-0547">Nucleotide-binding</keyword>
<evidence type="ECO:0000256" key="6">
    <source>
        <dbReference type="ARBA" id="ARBA00022840"/>
    </source>
</evidence>
<evidence type="ECO:0000256" key="1">
    <source>
        <dbReference type="ARBA" id="ARBA00022527"/>
    </source>
</evidence>
<dbReference type="InterPro" id="IPR008271">
    <property type="entry name" value="Ser/Thr_kinase_AS"/>
</dbReference>
<name>A0AAW1PJV9_9CHLO</name>
<dbReference type="Gene3D" id="1.10.238.10">
    <property type="entry name" value="EF-hand"/>
    <property type="match status" value="1"/>
</dbReference>
<keyword evidence="11" id="KW-1185">Reference proteome</keyword>
<comment type="caution">
    <text evidence="10">The sequence shown here is derived from an EMBL/GenBank/DDBJ whole genome shotgun (WGS) entry which is preliminary data.</text>
</comment>
<dbReference type="InterPro" id="IPR002048">
    <property type="entry name" value="EF_hand_dom"/>
</dbReference>
<dbReference type="Gene3D" id="3.30.200.20">
    <property type="entry name" value="Phosphorylase Kinase, domain 1"/>
    <property type="match status" value="1"/>
</dbReference>
<dbReference type="SMART" id="SM00220">
    <property type="entry name" value="S_TKc"/>
    <property type="match status" value="1"/>
</dbReference>
<keyword evidence="5" id="KW-0106">Calcium</keyword>
<dbReference type="Gene3D" id="1.10.510.10">
    <property type="entry name" value="Transferase(Phosphotransferase) domain 1"/>
    <property type="match status" value="1"/>
</dbReference>
<sequence>MPGHQTSKPIPIANNISVLSRDSLRRGSMSAPAPPEQTVDFGFLRCLEERFELTKELGKGGNGVVHLARCKLTGKEFACKSLPKVLRDPSASDKKKAGWPDAIRTEVDVLRRLRGTLNVAGLEEVFEDDDNVHIVMEVCKGGELWHAIGERHYSERTVASYMRAVLRTLAQCHSHHILHRDIKPGNFMLAHQDDKAPLKAIDFGLAVPFTPGELPRRDLGLEGTPWFMAPEVLSSAVVPASDLWSAGIMAVQLLTGRFPFDDKRSPFNPSITRIWQSILTDKLDFSKSYWTGISPEAQDFVKILLNKDPAKRPTAKQAMKHPWLRGGVEERSTGKQLSIAVVQRIQRFGQSSMFKRTVLEYIAADLLATRVDPEDSNVCMIGAGARPILTEPSDHPLQYLYKSLDFDDADVVDRHTLSRGLQRLGYRLEPDEFEKLMDQLDIGNTGQVAKNQFAASQIDWRALQTDHVERWLACAGRVFAEFDTDNDGIIQHEEILQCLRAKLPPDEVDVAVRHSMKEAMKNDDSIRNGINFDQFLNMLRSDSRDSLDQYDDRMSNAGSLDRLNSLLEKSCRGGDMYARAAHLDPVMEVM</sequence>
<dbReference type="Proteomes" id="UP001489004">
    <property type="component" value="Unassembled WGS sequence"/>
</dbReference>
<dbReference type="InterPro" id="IPR000719">
    <property type="entry name" value="Prot_kinase_dom"/>
</dbReference>
<evidence type="ECO:0000256" key="4">
    <source>
        <dbReference type="ARBA" id="ARBA00022777"/>
    </source>
</evidence>
<dbReference type="PROSITE" id="PS00107">
    <property type="entry name" value="PROTEIN_KINASE_ATP"/>
    <property type="match status" value="1"/>
</dbReference>
<dbReference type="Pfam" id="PF00069">
    <property type="entry name" value="Pkinase"/>
    <property type="match status" value="1"/>
</dbReference>
<dbReference type="GO" id="GO:0004674">
    <property type="term" value="F:protein serine/threonine kinase activity"/>
    <property type="evidence" value="ECO:0007669"/>
    <property type="project" value="UniProtKB-KW"/>
</dbReference>
<evidence type="ECO:0000313" key="10">
    <source>
        <dbReference type="EMBL" id="KAK9810070.1"/>
    </source>
</evidence>
<dbReference type="Pfam" id="PF13833">
    <property type="entry name" value="EF-hand_8"/>
    <property type="match status" value="1"/>
</dbReference>
<evidence type="ECO:0000259" key="9">
    <source>
        <dbReference type="PROSITE" id="PS50222"/>
    </source>
</evidence>
<dbReference type="InterPro" id="IPR011009">
    <property type="entry name" value="Kinase-like_dom_sf"/>
</dbReference>
<gene>
    <name evidence="10" type="ORF">WJX72_004320</name>
</gene>
<dbReference type="GO" id="GO:0005509">
    <property type="term" value="F:calcium ion binding"/>
    <property type="evidence" value="ECO:0007669"/>
    <property type="project" value="InterPro"/>
</dbReference>
<evidence type="ECO:0008006" key="12">
    <source>
        <dbReference type="Google" id="ProtNLM"/>
    </source>
</evidence>
<accession>A0AAW1PJV9</accession>
<evidence type="ECO:0000256" key="5">
    <source>
        <dbReference type="ARBA" id="ARBA00022837"/>
    </source>
</evidence>
<feature type="domain" description="Protein kinase" evidence="8">
    <location>
        <begin position="51"/>
        <end position="324"/>
    </location>
</feature>
<organism evidence="10 11">
    <name type="scientific">[Myrmecia] bisecta</name>
    <dbReference type="NCBI Taxonomy" id="41462"/>
    <lineage>
        <taxon>Eukaryota</taxon>
        <taxon>Viridiplantae</taxon>
        <taxon>Chlorophyta</taxon>
        <taxon>core chlorophytes</taxon>
        <taxon>Trebouxiophyceae</taxon>
        <taxon>Trebouxiales</taxon>
        <taxon>Trebouxiaceae</taxon>
        <taxon>Myrmecia</taxon>
    </lineage>
</organism>
<dbReference type="PROSITE" id="PS50222">
    <property type="entry name" value="EF_HAND_2"/>
    <property type="match status" value="1"/>
</dbReference>
<dbReference type="PROSITE" id="PS50011">
    <property type="entry name" value="PROTEIN_KINASE_DOM"/>
    <property type="match status" value="1"/>
</dbReference>
<dbReference type="InterPro" id="IPR050205">
    <property type="entry name" value="CDPK_Ser/Thr_kinases"/>
</dbReference>
<keyword evidence="1" id="KW-0723">Serine/threonine-protein kinase</keyword>
<dbReference type="EMBL" id="JALJOR010000010">
    <property type="protein sequence ID" value="KAK9810070.1"/>
    <property type="molecule type" value="Genomic_DNA"/>
</dbReference>
<dbReference type="PROSITE" id="PS00108">
    <property type="entry name" value="PROTEIN_KINASE_ST"/>
    <property type="match status" value="1"/>
</dbReference>
<dbReference type="PANTHER" id="PTHR24349">
    <property type="entry name" value="SERINE/THREONINE-PROTEIN KINASE"/>
    <property type="match status" value="1"/>
</dbReference>